<dbReference type="EMBL" id="AZBU02000003">
    <property type="protein sequence ID" value="TKR89741.1"/>
    <property type="molecule type" value="Genomic_DNA"/>
</dbReference>
<dbReference type="Proteomes" id="UP000298663">
    <property type="component" value="Unassembled WGS sequence"/>
</dbReference>
<protein>
    <submittedName>
        <fullName evidence="2">Uncharacterized protein</fullName>
    </submittedName>
</protein>
<feature type="region of interest" description="Disordered" evidence="1">
    <location>
        <begin position="1"/>
        <end position="50"/>
    </location>
</feature>
<organism evidence="2 3">
    <name type="scientific">Steinernema carpocapsae</name>
    <name type="common">Entomopathogenic nematode</name>
    <dbReference type="NCBI Taxonomy" id="34508"/>
    <lineage>
        <taxon>Eukaryota</taxon>
        <taxon>Metazoa</taxon>
        <taxon>Ecdysozoa</taxon>
        <taxon>Nematoda</taxon>
        <taxon>Chromadorea</taxon>
        <taxon>Rhabditida</taxon>
        <taxon>Tylenchina</taxon>
        <taxon>Panagrolaimomorpha</taxon>
        <taxon>Strongyloidoidea</taxon>
        <taxon>Steinernematidae</taxon>
        <taxon>Steinernema</taxon>
    </lineage>
</organism>
<feature type="compositionally biased region" description="Basic and acidic residues" evidence="1">
    <location>
        <begin position="1"/>
        <end position="35"/>
    </location>
</feature>
<gene>
    <name evidence="2" type="ORF">L596_013798</name>
</gene>
<comment type="caution">
    <text evidence="2">The sequence shown here is derived from an EMBL/GenBank/DDBJ whole genome shotgun (WGS) entry which is preliminary data.</text>
</comment>
<evidence type="ECO:0000313" key="3">
    <source>
        <dbReference type="Proteomes" id="UP000298663"/>
    </source>
</evidence>
<evidence type="ECO:0000313" key="2">
    <source>
        <dbReference type="EMBL" id="TKR89741.1"/>
    </source>
</evidence>
<reference evidence="2 3" key="2">
    <citation type="journal article" date="2019" name="G3 (Bethesda)">
        <title>Hybrid Assembly of the Genome of the Entomopathogenic Nematode Steinernema carpocapsae Identifies the X-Chromosome.</title>
        <authorList>
            <person name="Serra L."/>
            <person name="Macchietto M."/>
            <person name="Macias-Munoz A."/>
            <person name="McGill C.J."/>
            <person name="Rodriguez I.M."/>
            <person name="Rodriguez B."/>
            <person name="Murad R."/>
            <person name="Mortazavi A."/>
        </authorList>
    </citation>
    <scope>NUCLEOTIDE SEQUENCE [LARGE SCALE GENOMIC DNA]</scope>
    <source>
        <strain evidence="2 3">ALL</strain>
    </source>
</reference>
<accession>A0A4U5P243</accession>
<sequence>MNRVSEKTTKETPDGIKKSQQKEAEEEKTTKEKPSKSSRTHQPFSSKWCPQDDTFRRLCVSIFRFKHAYFACVLICIVPRSFKTTSIWIPNRAKS</sequence>
<name>A0A4U5P243_STECR</name>
<evidence type="ECO:0000256" key="1">
    <source>
        <dbReference type="SAM" id="MobiDB-lite"/>
    </source>
</evidence>
<keyword evidence="3" id="KW-1185">Reference proteome</keyword>
<proteinExistence type="predicted"/>
<reference evidence="2 3" key="1">
    <citation type="journal article" date="2015" name="Genome Biol.">
        <title>Comparative genomics of Steinernema reveals deeply conserved gene regulatory networks.</title>
        <authorList>
            <person name="Dillman A.R."/>
            <person name="Macchietto M."/>
            <person name="Porter C.F."/>
            <person name="Rogers A."/>
            <person name="Williams B."/>
            <person name="Antoshechkin I."/>
            <person name="Lee M.M."/>
            <person name="Goodwin Z."/>
            <person name="Lu X."/>
            <person name="Lewis E.E."/>
            <person name="Goodrich-Blair H."/>
            <person name="Stock S.P."/>
            <person name="Adams B.J."/>
            <person name="Sternberg P.W."/>
            <person name="Mortazavi A."/>
        </authorList>
    </citation>
    <scope>NUCLEOTIDE SEQUENCE [LARGE SCALE GENOMIC DNA]</scope>
    <source>
        <strain evidence="2 3">ALL</strain>
    </source>
</reference>
<dbReference type="AlphaFoldDB" id="A0A4U5P243"/>